<evidence type="ECO:0000256" key="1">
    <source>
        <dbReference type="ARBA" id="ARBA00004418"/>
    </source>
</evidence>
<keyword evidence="8" id="KW-1185">Reference proteome</keyword>
<gene>
    <name evidence="7" type="ORF">HBA54_20480</name>
</gene>
<evidence type="ECO:0000256" key="5">
    <source>
        <dbReference type="SAM" id="SignalP"/>
    </source>
</evidence>
<dbReference type="PANTHER" id="PTHR30290">
    <property type="entry name" value="PERIPLASMIC BINDING COMPONENT OF ABC TRANSPORTER"/>
    <property type="match status" value="1"/>
</dbReference>
<feature type="domain" description="Solute-binding protein family 5" evidence="6">
    <location>
        <begin position="71"/>
        <end position="428"/>
    </location>
</feature>
<dbReference type="AlphaFoldDB" id="A0A967KEX5"/>
<organism evidence="7 8">
    <name type="scientific">Pelagibius litoralis</name>
    <dbReference type="NCBI Taxonomy" id="374515"/>
    <lineage>
        <taxon>Bacteria</taxon>
        <taxon>Pseudomonadati</taxon>
        <taxon>Pseudomonadota</taxon>
        <taxon>Alphaproteobacteria</taxon>
        <taxon>Rhodospirillales</taxon>
        <taxon>Rhodovibrionaceae</taxon>
        <taxon>Pelagibius</taxon>
    </lineage>
</organism>
<reference evidence="7" key="1">
    <citation type="submission" date="2020-03" db="EMBL/GenBank/DDBJ databases">
        <title>Genome of Pelagibius litoralis DSM 21314T.</title>
        <authorList>
            <person name="Wang G."/>
        </authorList>
    </citation>
    <scope>NUCLEOTIDE SEQUENCE</scope>
    <source>
        <strain evidence="7">DSM 21314</strain>
    </source>
</reference>
<evidence type="ECO:0000313" key="8">
    <source>
        <dbReference type="Proteomes" id="UP000761264"/>
    </source>
</evidence>
<evidence type="ECO:0000256" key="2">
    <source>
        <dbReference type="ARBA" id="ARBA00005695"/>
    </source>
</evidence>
<proteinExistence type="inferred from homology"/>
<comment type="subcellular location">
    <subcellularLocation>
        <location evidence="1">Periplasm</location>
    </subcellularLocation>
</comment>
<dbReference type="SUPFAM" id="SSF53850">
    <property type="entry name" value="Periplasmic binding protein-like II"/>
    <property type="match status" value="1"/>
</dbReference>
<dbReference type="EMBL" id="JAAQPH010000017">
    <property type="protein sequence ID" value="NIA70980.1"/>
    <property type="molecule type" value="Genomic_DNA"/>
</dbReference>
<keyword evidence="3" id="KW-0813">Transport</keyword>
<dbReference type="InterPro" id="IPR039424">
    <property type="entry name" value="SBP_5"/>
</dbReference>
<name>A0A967KEX5_9PROT</name>
<dbReference type="CDD" id="cd08498">
    <property type="entry name" value="PBP2_NikA_DppA_OppA_like_2"/>
    <property type="match status" value="1"/>
</dbReference>
<dbReference type="GO" id="GO:0030288">
    <property type="term" value="C:outer membrane-bounded periplasmic space"/>
    <property type="evidence" value="ECO:0007669"/>
    <property type="project" value="UniProtKB-ARBA"/>
</dbReference>
<accession>A0A967KEX5</accession>
<dbReference type="Gene3D" id="3.40.190.10">
    <property type="entry name" value="Periplasmic binding protein-like II"/>
    <property type="match status" value="1"/>
</dbReference>
<evidence type="ECO:0000256" key="4">
    <source>
        <dbReference type="ARBA" id="ARBA00022729"/>
    </source>
</evidence>
<dbReference type="Gene3D" id="3.90.76.10">
    <property type="entry name" value="Dipeptide-binding Protein, Domain 1"/>
    <property type="match status" value="1"/>
</dbReference>
<dbReference type="Pfam" id="PF00496">
    <property type="entry name" value="SBP_bac_5"/>
    <property type="match status" value="1"/>
</dbReference>
<dbReference type="RefSeq" id="WP_167228125.1">
    <property type="nucleotide sequence ID" value="NZ_JAAQPH010000017.1"/>
</dbReference>
<dbReference type="PIRSF" id="PIRSF002741">
    <property type="entry name" value="MppA"/>
    <property type="match status" value="1"/>
</dbReference>
<dbReference type="Proteomes" id="UP000761264">
    <property type="component" value="Unassembled WGS sequence"/>
</dbReference>
<feature type="chain" id="PRO_5037753649" evidence="5">
    <location>
        <begin position="29"/>
        <end position="525"/>
    </location>
</feature>
<dbReference type="PANTHER" id="PTHR30290:SF9">
    <property type="entry name" value="OLIGOPEPTIDE-BINDING PROTEIN APPA"/>
    <property type="match status" value="1"/>
</dbReference>
<dbReference type="GO" id="GO:0043190">
    <property type="term" value="C:ATP-binding cassette (ABC) transporter complex"/>
    <property type="evidence" value="ECO:0007669"/>
    <property type="project" value="InterPro"/>
</dbReference>
<sequence length="525" mass="57683">MKMSVLKSLAAMALSAGVASGVAVTANAADLRIGVSGAFNSVDPMFQNIAPNYNVSRQMFDALIQVGDKFELKPGLAQSWKLVSDTVWEFKLRSGVKFHDGKRLMPEDIAFSIERAPNVPNSPSSFAGFVRSIERVVEIDPLTIHIETKQPHPTLPRDLAFVSIQSKSAVEGKTTDDFNKGTAAIGTGPFKFVEFEHGRHLILARNDDYWGETPAWETVTMLPITNNAARLAALLTGDVDVIDGIPPIDLPRLQKNPEIAVVSGPQTRVFYLQIDFRDQAPMVFDNDGNMLDQNPLQDLRVRQAISKAINRQLLVDRIMEGQAVPAGQIMPDGFYGSNPKLDRAETYDPEGAKKLLVEAGYPDGFRMTLHTSHDRYPTAESMVQAIAQMLTRVGVKTDVELAPHSIFRKRGKNGELSVQFGGWGSTSETSMMVSVLHTADKAKGFGSANRGFYSNPEFDEALESALRTMDPDGRLARTHQATEIVVNDLGIIPLYWATASWGMRKDLSFIPNPLSQTAAININPR</sequence>
<feature type="signal peptide" evidence="5">
    <location>
        <begin position="1"/>
        <end position="28"/>
    </location>
</feature>
<evidence type="ECO:0000259" key="6">
    <source>
        <dbReference type="Pfam" id="PF00496"/>
    </source>
</evidence>
<evidence type="ECO:0000313" key="7">
    <source>
        <dbReference type="EMBL" id="NIA70980.1"/>
    </source>
</evidence>
<dbReference type="InterPro" id="IPR030678">
    <property type="entry name" value="Peptide/Ni-bd"/>
</dbReference>
<keyword evidence="4 5" id="KW-0732">Signal</keyword>
<dbReference type="InterPro" id="IPR000914">
    <property type="entry name" value="SBP_5_dom"/>
</dbReference>
<dbReference type="GO" id="GO:0015833">
    <property type="term" value="P:peptide transport"/>
    <property type="evidence" value="ECO:0007669"/>
    <property type="project" value="TreeGrafter"/>
</dbReference>
<comment type="caution">
    <text evidence="7">The sequence shown here is derived from an EMBL/GenBank/DDBJ whole genome shotgun (WGS) entry which is preliminary data.</text>
</comment>
<protein>
    <submittedName>
        <fullName evidence="7">ABC transporter substrate-binding protein</fullName>
    </submittedName>
</protein>
<evidence type="ECO:0000256" key="3">
    <source>
        <dbReference type="ARBA" id="ARBA00022448"/>
    </source>
</evidence>
<comment type="similarity">
    <text evidence="2">Belongs to the bacterial solute-binding protein 5 family.</text>
</comment>
<dbReference type="GO" id="GO:1904680">
    <property type="term" value="F:peptide transmembrane transporter activity"/>
    <property type="evidence" value="ECO:0007669"/>
    <property type="project" value="TreeGrafter"/>
</dbReference>
<dbReference type="Gene3D" id="3.10.105.10">
    <property type="entry name" value="Dipeptide-binding Protein, Domain 3"/>
    <property type="match status" value="1"/>
</dbReference>